<comment type="caution">
    <text evidence="1">The sequence shown here is derived from an EMBL/GenBank/DDBJ whole genome shotgun (WGS) entry which is preliminary data.</text>
</comment>
<accession>A0A4R0YJW4</accession>
<gene>
    <name evidence="1" type="ORF">EZM97_21280</name>
</gene>
<evidence type="ECO:0000313" key="2">
    <source>
        <dbReference type="Proteomes" id="UP000291822"/>
    </source>
</evidence>
<proteinExistence type="predicted"/>
<sequence length="136" mass="14961">MTIEVVATNDLMVGIPVVIEGGSPKGQFVAVFEDDGQTGYFYALDMSAVGNPIQDALHVYSVSQIADREIASTVKIGWSGDSQKVVLLIDNYPHAVFDFESRQGYCRSAFPPISPSKDWSKDGHSWNDVAIEMLFR</sequence>
<dbReference type="AlphaFoldDB" id="A0A4R0YJW4"/>
<dbReference type="Pfam" id="PF10008">
    <property type="entry name" value="DUF2251"/>
    <property type="match status" value="1"/>
</dbReference>
<organism evidence="1 2">
    <name type="scientific">Dyella soli</name>
    <dbReference type="NCBI Taxonomy" id="522319"/>
    <lineage>
        <taxon>Bacteria</taxon>
        <taxon>Pseudomonadati</taxon>
        <taxon>Pseudomonadota</taxon>
        <taxon>Gammaproteobacteria</taxon>
        <taxon>Lysobacterales</taxon>
        <taxon>Rhodanobacteraceae</taxon>
        <taxon>Dyella</taxon>
    </lineage>
</organism>
<dbReference type="RefSeq" id="WP_131410557.1">
    <property type="nucleotide sequence ID" value="NZ_SJTG01000003.1"/>
</dbReference>
<keyword evidence="2" id="KW-1185">Reference proteome</keyword>
<dbReference type="EMBL" id="SJTG01000003">
    <property type="protein sequence ID" value="TCI08791.1"/>
    <property type="molecule type" value="Genomic_DNA"/>
</dbReference>
<evidence type="ECO:0000313" key="1">
    <source>
        <dbReference type="EMBL" id="TCI08791.1"/>
    </source>
</evidence>
<reference evidence="1 2" key="1">
    <citation type="submission" date="2019-02" db="EMBL/GenBank/DDBJ databases">
        <title>Dyella amyloliquefaciens sp. nov., isolated from forest soil.</title>
        <authorList>
            <person name="Gao Z.-H."/>
            <person name="Qiu L.-H."/>
        </authorList>
    </citation>
    <scope>NUCLEOTIDE SEQUENCE [LARGE SCALE GENOMIC DNA]</scope>
    <source>
        <strain evidence="1 2">KACC 12747</strain>
    </source>
</reference>
<protein>
    <submittedName>
        <fullName evidence="1">DUF2251 domain-containing protein</fullName>
    </submittedName>
</protein>
<dbReference type="InterPro" id="IPR014449">
    <property type="entry name" value="UCP007050_HI0931"/>
</dbReference>
<dbReference type="Proteomes" id="UP000291822">
    <property type="component" value="Unassembled WGS sequence"/>
</dbReference>
<name>A0A4R0YJW4_9GAMM</name>